<feature type="non-terminal residue" evidence="1">
    <location>
        <position position="86"/>
    </location>
</feature>
<protein>
    <submittedName>
        <fullName evidence="1">Uncharacterized protein</fullName>
    </submittedName>
</protein>
<accession>A0A1A8FVD4</accession>
<evidence type="ECO:0000313" key="1">
    <source>
        <dbReference type="EMBL" id="SBQ62957.1"/>
    </source>
</evidence>
<dbReference type="EMBL" id="HAEB01016430">
    <property type="protein sequence ID" value="SBQ62957.1"/>
    <property type="molecule type" value="Transcribed_RNA"/>
</dbReference>
<proteinExistence type="predicted"/>
<feature type="non-terminal residue" evidence="1">
    <location>
        <position position="1"/>
    </location>
</feature>
<reference evidence="1" key="2">
    <citation type="submission" date="2016-06" db="EMBL/GenBank/DDBJ databases">
        <title>The genome of a short-lived fish provides insights into sex chromosome evolution and the genetic control of aging.</title>
        <authorList>
            <person name="Reichwald K."/>
            <person name="Felder M."/>
            <person name="Petzold A."/>
            <person name="Koch P."/>
            <person name="Groth M."/>
            <person name="Platzer M."/>
        </authorList>
    </citation>
    <scope>NUCLEOTIDE SEQUENCE</scope>
    <source>
        <tissue evidence="1">Brain</tissue>
    </source>
</reference>
<sequence>RMGPVCPSMVYISQDSLRAGRQKNLKQWRTVKRELLERIARINGLKRKPWNSSSFEGRWTTCLPELSIQRLWHGGLFWRKCPSRGR</sequence>
<gene>
    <name evidence="1" type="primary">Nfu_g_1_012148</name>
</gene>
<name>A0A1A8FVD4_9TELE</name>
<organism evidence="1">
    <name type="scientific">Nothobranchius korthausae</name>
    <dbReference type="NCBI Taxonomy" id="1143690"/>
    <lineage>
        <taxon>Eukaryota</taxon>
        <taxon>Metazoa</taxon>
        <taxon>Chordata</taxon>
        <taxon>Craniata</taxon>
        <taxon>Vertebrata</taxon>
        <taxon>Euteleostomi</taxon>
        <taxon>Actinopterygii</taxon>
        <taxon>Neopterygii</taxon>
        <taxon>Teleostei</taxon>
        <taxon>Neoteleostei</taxon>
        <taxon>Acanthomorphata</taxon>
        <taxon>Ovalentaria</taxon>
        <taxon>Atherinomorphae</taxon>
        <taxon>Cyprinodontiformes</taxon>
        <taxon>Nothobranchiidae</taxon>
        <taxon>Nothobranchius</taxon>
    </lineage>
</organism>
<reference evidence="1" key="1">
    <citation type="submission" date="2016-05" db="EMBL/GenBank/DDBJ databases">
        <authorList>
            <person name="Lavstsen T."/>
            <person name="Jespersen J.S."/>
        </authorList>
    </citation>
    <scope>NUCLEOTIDE SEQUENCE</scope>
    <source>
        <tissue evidence="1">Brain</tissue>
    </source>
</reference>
<dbReference type="AlphaFoldDB" id="A0A1A8FVD4"/>